<dbReference type="Gene3D" id="1.10.10.10">
    <property type="entry name" value="Winged helix-like DNA-binding domain superfamily/Winged helix DNA-binding domain"/>
    <property type="match status" value="2"/>
</dbReference>
<evidence type="ECO:0000256" key="2">
    <source>
        <dbReference type="ARBA" id="ARBA00009695"/>
    </source>
</evidence>
<dbReference type="InterPro" id="IPR003783">
    <property type="entry name" value="Regulatory_RecX"/>
</dbReference>
<dbReference type="GO" id="GO:0005737">
    <property type="term" value="C:cytoplasm"/>
    <property type="evidence" value="ECO:0007669"/>
    <property type="project" value="UniProtKB-SubCell"/>
</dbReference>
<dbReference type="EMBL" id="FUWG01000013">
    <property type="protein sequence ID" value="SJZ59890.1"/>
    <property type="molecule type" value="Genomic_DNA"/>
</dbReference>
<dbReference type="InterPro" id="IPR036388">
    <property type="entry name" value="WH-like_DNA-bd_sf"/>
</dbReference>
<evidence type="ECO:0000256" key="4">
    <source>
        <dbReference type="ARBA" id="ARBA00022490"/>
    </source>
</evidence>
<evidence type="ECO:0000259" key="6">
    <source>
        <dbReference type="Pfam" id="PF02631"/>
    </source>
</evidence>
<comment type="subcellular location">
    <subcellularLocation>
        <location evidence="1 5">Cytoplasm</location>
    </subcellularLocation>
</comment>
<dbReference type="Pfam" id="PF02631">
    <property type="entry name" value="RecX_HTH2"/>
    <property type="match status" value="1"/>
</dbReference>
<evidence type="ECO:0000256" key="1">
    <source>
        <dbReference type="ARBA" id="ARBA00004496"/>
    </source>
</evidence>
<proteinExistence type="inferred from homology"/>
<evidence type="ECO:0000256" key="3">
    <source>
        <dbReference type="ARBA" id="ARBA00018111"/>
    </source>
</evidence>
<name>A0A1T4LYU1_TREPO</name>
<evidence type="ECO:0000256" key="5">
    <source>
        <dbReference type="HAMAP-Rule" id="MF_01114"/>
    </source>
</evidence>
<reference evidence="7 8" key="1">
    <citation type="submission" date="2017-02" db="EMBL/GenBank/DDBJ databases">
        <authorList>
            <person name="Peterson S.W."/>
        </authorList>
    </citation>
    <scope>NUCLEOTIDE SEQUENCE [LARGE SCALE GENOMIC DNA]</scope>
    <source>
        <strain evidence="7 8">ATCC BAA-908</strain>
    </source>
</reference>
<gene>
    <name evidence="5" type="primary">recX</name>
    <name evidence="7" type="ORF">SAMN02745149_01781</name>
</gene>
<dbReference type="PANTHER" id="PTHR33602">
    <property type="entry name" value="REGULATORY PROTEIN RECX FAMILY PROTEIN"/>
    <property type="match status" value="1"/>
</dbReference>
<dbReference type="Proteomes" id="UP000190423">
    <property type="component" value="Unassembled WGS sequence"/>
</dbReference>
<evidence type="ECO:0000313" key="8">
    <source>
        <dbReference type="Proteomes" id="UP000190423"/>
    </source>
</evidence>
<feature type="domain" description="RecX second three-helical" evidence="6">
    <location>
        <begin position="108"/>
        <end position="149"/>
    </location>
</feature>
<dbReference type="HAMAP" id="MF_01114">
    <property type="entry name" value="RecX"/>
    <property type="match status" value="1"/>
</dbReference>
<dbReference type="InterPro" id="IPR053924">
    <property type="entry name" value="RecX_HTH_2nd"/>
</dbReference>
<dbReference type="PANTHER" id="PTHR33602:SF1">
    <property type="entry name" value="REGULATORY PROTEIN RECX FAMILY PROTEIN"/>
    <property type="match status" value="1"/>
</dbReference>
<dbReference type="STRING" id="261392.SAMN02745149_01781"/>
<dbReference type="RefSeq" id="WP_078933678.1">
    <property type="nucleotide sequence ID" value="NZ_FUWG01000013.1"/>
</dbReference>
<dbReference type="GeneID" id="78317062"/>
<dbReference type="OrthoDB" id="368871at2"/>
<comment type="similarity">
    <text evidence="2 5">Belongs to the RecX family.</text>
</comment>
<comment type="function">
    <text evidence="5">Modulates RecA activity.</text>
</comment>
<sequence length="209" mass="23959">MVIYSTEQVSPEVIKITSDTGLAFFIRTTFLKIVSPAAIEKDAEFSEEEEDDIIDAGMTYSAECKAVEYLARAEQCRFNLAQKLLKKNYERKYIDVALDYLEEKNYLNDGRFARAWLNSRKINHYEGRKRLLAELLSRGISKENSCEALDEFFAENPEEALCEKAYNKYVRAGKSEEALIRSMTGAGFSYQLIKRTIRNAENEGLPESN</sequence>
<organism evidence="7 8">
    <name type="scientific">Treponema porcinum</name>
    <dbReference type="NCBI Taxonomy" id="261392"/>
    <lineage>
        <taxon>Bacteria</taxon>
        <taxon>Pseudomonadati</taxon>
        <taxon>Spirochaetota</taxon>
        <taxon>Spirochaetia</taxon>
        <taxon>Spirochaetales</taxon>
        <taxon>Treponemataceae</taxon>
        <taxon>Treponema</taxon>
    </lineage>
</organism>
<dbReference type="GO" id="GO:0006282">
    <property type="term" value="P:regulation of DNA repair"/>
    <property type="evidence" value="ECO:0007669"/>
    <property type="project" value="UniProtKB-UniRule"/>
</dbReference>
<protein>
    <recommendedName>
        <fullName evidence="3 5">Regulatory protein RecX</fullName>
    </recommendedName>
</protein>
<accession>A0A1T4LYU1</accession>
<dbReference type="AlphaFoldDB" id="A0A1T4LYU1"/>
<keyword evidence="4 5" id="KW-0963">Cytoplasm</keyword>
<evidence type="ECO:0000313" key="7">
    <source>
        <dbReference type="EMBL" id="SJZ59890.1"/>
    </source>
</evidence>
<keyword evidence="8" id="KW-1185">Reference proteome</keyword>